<protein>
    <submittedName>
        <fullName evidence="1">Uncharacterized protein</fullName>
    </submittedName>
</protein>
<proteinExistence type="predicted"/>
<keyword evidence="2" id="KW-1185">Reference proteome</keyword>
<gene>
    <name evidence="1" type="ORF">BV22DRAFT_1000095</name>
</gene>
<evidence type="ECO:0000313" key="2">
    <source>
        <dbReference type="Proteomes" id="UP000790709"/>
    </source>
</evidence>
<dbReference type="Proteomes" id="UP000790709">
    <property type="component" value="Unassembled WGS sequence"/>
</dbReference>
<evidence type="ECO:0000313" key="1">
    <source>
        <dbReference type="EMBL" id="KAH7930725.1"/>
    </source>
</evidence>
<comment type="caution">
    <text evidence="1">The sequence shown here is derived from an EMBL/GenBank/DDBJ whole genome shotgun (WGS) entry which is preliminary data.</text>
</comment>
<sequence length="770" mass="84970">MLGARTKQVFSYGRRGQRIVNVSDRADSNRESDRTSTNPFESPNKLKRRENIISLLSPSSPRARVQRKVKPKRSPAKSPLAVAAKKKRLASDVPKKTLLSKLEAQTPLRQPLTPLHSNYASPNLPLHAAKKRSARIPGSKGIPTKPTSPLVALDIIVLDDRGRRLSQERRVSRTDVQTNPVTSVPGKRKGKGAAPLAKRLNSPSHPIIIDSDSEVENTVPRPPKKLAGRSKAIIVISSDESEVEEVAPRARAAPAETSSRLAATRPAPRLQVEVVIPPPTFKIPKLKPKPPPAPPSPPSPAQLPPPVYAPNLPPPTTKARPLTPIKRGANRALFQRSFPTPSTPTDCDLSLEFEKLDLSSAEELDEPTTSPDYLLPLLSECAQTTPHEFSAFIETFPFDPIVQPTENDDGDGEVRFRKIGEASYSEVFGIGDVVLKVIPLRDEEGKASGGGGDVDTPAPSDAKDVLKEIIVTREMGEVCTGFVKLLRAYVVRGRYPSLLLKLWDEYNERKGSESIRPDMFSVSQVYAIIVLPNGGPDLEAFTFKTPAKTGWHQACSLFWQVARALEQAEDLVSFEHRDLHWGQILVKNVPARKKSVAGKKAKKMPMDDVRFGVKATIIDLGLSRMDALDGEGSKTYWTPFEEEIFEGEGDYQFDVYRMMRAYNGDSWEEYRPFTNVMWLHYLAQKLLHSKRLKPPAAPKRGTSADMAGNISAMGYEEKECHDCLVEMERVLKDALVAGKGSGRRKTCVPAAGPRTAGEVVLYGVKKGWMK</sequence>
<reference evidence="1" key="1">
    <citation type="journal article" date="2021" name="New Phytol.">
        <title>Evolutionary innovations through gain and loss of genes in the ectomycorrhizal Boletales.</title>
        <authorList>
            <person name="Wu G."/>
            <person name="Miyauchi S."/>
            <person name="Morin E."/>
            <person name="Kuo A."/>
            <person name="Drula E."/>
            <person name="Varga T."/>
            <person name="Kohler A."/>
            <person name="Feng B."/>
            <person name="Cao Y."/>
            <person name="Lipzen A."/>
            <person name="Daum C."/>
            <person name="Hundley H."/>
            <person name="Pangilinan J."/>
            <person name="Johnson J."/>
            <person name="Barry K."/>
            <person name="LaButti K."/>
            <person name="Ng V."/>
            <person name="Ahrendt S."/>
            <person name="Min B."/>
            <person name="Choi I.G."/>
            <person name="Park H."/>
            <person name="Plett J.M."/>
            <person name="Magnuson J."/>
            <person name="Spatafora J.W."/>
            <person name="Nagy L.G."/>
            <person name="Henrissat B."/>
            <person name="Grigoriev I.V."/>
            <person name="Yang Z.L."/>
            <person name="Xu J."/>
            <person name="Martin F.M."/>
        </authorList>
    </citation>
    <scope>NUCLEOTIDE SEQUENCE</scope>
    <source>
        <strain evidence="1">KUC20120723A-06</strain>
    </source>
</reference>
<accession>A0ACB8BZS7</accession>
<name>A0ACB8BZS7_9AGAM</name>
<organism evidence="1 2">
    <name type="scientific">Leucogyrophana mollusca</name>
    <dbReference type="NCBI Taxonomy" id="85980"/>
    <lineage>
        <taxon>Eukaryota</taxon>
        <taxon>Fungi</taxon>
        <taxon>Dikarya</taxon>
        <taxon>Basidiomycota</taxon>
        <taxon>Agaricomycotina</taxon>
        <taxon>Agaricomycetes</taxon>
        <taxon>Agaricomycetidae</taxon>
        <taxon>Boletales</taxon>
        <taxon>Boletales incertae sedis</taxon>
        <taxon>Leucogyrophana</taxon>
    </lineage>
</organism>
<dbReference type="EMBL" id="MU266330">
    <property type="protein sequence ID" value="KAH7930725.1"/>
    <property type="molecule type" value="Genomic_DNA"/>
</dbReference>